<dbReference type="PRINTS" id="PR00380">
    <property type="entry name" value="KINESINHEAVY"/>
</dbReference>
<dbReference type="SMART" id="SM00129">
    <property type="entry name" value="KISc"/>
    <property type="match status" value="1"/>
</dbReference>
<evidence type="ECO:0000256" key="1">
    <source>
        <dbReference type="ARBA" id="ARBA00022448"/>
    </source>
</evidence>
<keyword evidence="1" id="KW-0813">Transport</keyword>
<keyword evidence="4 6" id="KW-0067">ATP-binding</keyword>
<dbReference type="SUPFAM" id="SSF52540">
    <property type="entry name" value="P-loop containing nucleoside triphosphate hydrolases"/>
    <property type="match status" value="1"/>
</dbReference>
<dbReference type="InterPro" id="IPR027417">
    <property type="entry name" value="P-loop_NTPase"/>
</dbReference>
<feature type="binding site" evidence="6">
    <location>
        <begin position="305"/>
        <end position="312"/>
    </location>
    <ligand>
        <name>ATP</name>
        <dbReference type="ChEBI" id="CHEBI:30616"/>
    </ligand>
</feature>
<protein>
    <submittedName>
        <fullName evidence="10">Kifc1, putative</fullName>
    </submittedName>
</protein>
<dbReference type="EMBL" id="KB207240">
    <property type="protein sequence ID" value="ELP83751.1"/>
    <property type="molecule type" value="Genomic_DNA"/>
</dbReference>
<dbReference type="Gene3D" id="3.40.850.10">
    <property type="entry name" value="Kinesin motor domain"/>
    <property type="match status" value="1"/>
</dbReference>
<evidence type="ECO:0000313" key="11">
    <source>
        <dbReference type="Proteomes" id="UP000014680"/>
    </source>
</evidence>
<dbReference type="RefSeq" id="XP_004183097.1">
    <property type="nucleotide sequence ID" value="XM_004183049.1"/>
</dbReference>
<evidence type="ECO:0000256" key="8">
    <source>
        <dbReference type="SAM" id="MobiDB-lite"/>
    </source>
</evidence>
<keyword evidence="5 6" id="KW-0505">Motor protein</keyword>
<dbReference type="InterPro" id="IPR036961">
    <property type="entry name" value="Kinesin_motor_dom_sf"/>
</dbReference>
<evidence type="ECO:0000256" key="6">
    <source>
        <dbReference type="PROSITE-ProRule" id="PRU00283"/>
    </source>
</evidence>
<gene>
    <name evidence="10" type="ORF">EIN_469650</name>
</gene>
<feature type="domain" description="Kinesin motor" evidence="9">
    <location>
        <begin position="224"/>
        <end position="543"/>
    </location>
</feature>
<dbReference type="GO" id="GO:0005524">
    <property type="term" value="F:ATP binding"/>
    <property type="evidence" value="ECO:0007669"/>
    <property type="project" value="UniProtKB-UniRule"/>
</dbReference>
<dbReference type="PROSITE" id="PS50067">
    <property type="entry name" value="KINESIN_MOTOR_2"/>
    <property type="match status" value="1"/>
</dbReference>
<organism evidence="10 11">
    <name type="scientific">Entamoeba invadens IP1</name>
    <dbReference type="NCBI Taxonomy" id="370355"/>
    <lineage>
        <taxon>Eukaryota</taxon>
        <taxon>Amoebozoa</taxon>
        <taxon>Evosea</taxon>
        <taxon>Archamoebae</taxon>
        <taxon>Mastigamoebida</taxon>
        <taxon>Entamoebidae</taxon>
        <taxon>Entamoeba</taxon>
    </lineage>
</organism>
<dbReference type="Pfam" id="PF00225">
    <property type="entry name" value="Kinesin"/>
    <property type="match status" value="1"/>
</dbReference>
<evidence type="ECO:0000256" key="7">
    <source>
        <dbReference type="SAM" id="Coils"/>
    </source>
</evidence>
<dbReference type="OrthoDB" id="30529at2759"/>
<keyword evidence="11" id="KW-1185">Reference proteome</keyword>
<dbReference type="AlphaFoldDB" id="A0A0A1TYZ4"/>
<evidence type="ECO:0000259" key="9">
    <source>
        <dbReference type="PROSITE" id="PS50067"/>
    </source>
</evidence>
<proteinExistence type="inferred from homology"/>
<dbReference type="KEGG" id="eiv:EIN_469650"/>
<evidence type="ECO:0000256" key="2">
    <source>
        <dbReference type="ARBA" id="ARBA00022701"/>
    </source>
</evidence>
<dbReference type="InterPro" id="IPR027640">
    <property type="entry name" value="Kinesin-like_fam"/>
</dbReference>
<feature type="compositionally biased region" description="Low complexity" evidence="8">
    <location>
        <begin position="38"/>
        <end position="51"/>
    </location>
</feature>
<keyword evidence="2" id="KW-0493">Microtubule</keyword>
<keyword evidence="3 6" id="KW-0547">Nucleotide-binding</keyword>
<evidence type="ECO:0000256" key="4">
    <source>
        <dbReference type="ARBA" id="ARBA00022840"/>
    </source>
</evidence>
<keyword evidence="7" id="KW-0175">Coiled coil</keyword>
<dbReference type="InterPro" id="IPR001752">
    <property type="entry name" value="Kinesin_motor_dom"/>
</dbReference>
<dbReference type="GO" id="GO:0008017">
    <property type="term" value="F:microtubule binding"/>
    <property type="evidence" value="ECO:0007669"/>
    <property type="project" value="InterPro"/>
</dbReference>
<feature type="coiled-coil region" evidence="7">
    <location>
        <begin position="77"/>
        <end position="217"/>
    </location>
</feature>
<accession>A0A0A1TYZ4</accession>
<sequence>MSSSRAPTSVYIPQKPNFGNPYPPIRPLTRHPASNPRTTKPTLSTSKTKPLNKSQLTMTQKRKTTMGEVPPEVFEMLGEKLEKMIELKMENAKLQSESVVEKGNGNEELKFELDKTQNELRTATERLRGLSNEIETLSLEKNSMQSQLEIMKRTVETANYNCEMEKQLHTEAQFKLAQLVQQLEAAQGELECVKTELAKSEDKLLVSEKERRRLHNEVMELKGNVRVFCRVRPPMKRDGTAVDVIDENNTVIVKVTNYNGKVEKLRFGFDRAFGPSSTQEIIFEEISQLVQSSLDGYQTCIFAYGQTGSGKTYTMEGEEGKPGMIPLTVHQIFSTIEELKGVGWQFKVRVKYVEIYNNNIFDLLVESNESKKLTIKYIDGNVTLPEASVVNVDNGKDVDGLISIAVRNRSVAETKYNAHSSRSHSVFIMEIYGKNFSSNEQRFGGLTLVDLAGSEKVDEGVRGERLEETKNINVSLCALGTVIAAIANKEGHVPYRNSKLTELLQPCLGDESKTLMFVNISPDNEDVSESVSSLRFATKVNTCVIGTAKRHVK</sequence>
<evidence type="ECO:0000313" key="10">
    <source>
        <dbReference type="EMBL" id="ELP83751.1"/>
    </source>
</evidence>
<comment type="similarity">
    <text evidence="6">Belongs to the TRAFAC class myosin-kinesin ATPase superfamily. Kinesin family.</text>
</comment>
<evidence type="ECO:0000256" key="3">
    <source>
        <dbReference type="ARBA" id="ARBA00022741"/>
    </source>
</evidence>
<dbReference type="PANTHER" id="PTHR47972:SF45">
    <property type="entry name" value="PROTEIN CLARET SEGREGATIONAL"/>
    <property type="match status" value="1"/>
</dbReference>
<dbReference type="GO" id="GO:0003777">
    <property type="term" value="F:microtubule motor activity"/>
    <property type="evidence" value="ECO:0007669"/>
    <property type="project" value="InterPro"/>
</dbReference>
<dbReference type="GO" id="GO:0007018">
    <property type="term" value="P:microtubule-based movement"/>
    <property type="evidence" value="ECO:0007669"/>
    <property type="project" value="InterPro"/>
</dbReference>
<reference evidence="10 11" key="1">
    <citation type="submission" date="2012-10" db="EMBL/GenBank/DDBJ databases">
        <authorList>
            <person name="Zafar N."/>
            <person name="Inman J."/>
            <person name="Hall N."/>
            <person name="Lorenzi H."/>
            <person name="Caler E."/>
        </authorList>
    </citation>
    <scope>NUCLEOTIDE SEQUENCE [LARGE SCALE GENOMIC DNA]</scope>
    <source>
        <strain evidence="10 11">IP1</strain>
    </source>
</reference>
<dbReference type="OMA" id="CIGMSGV"/>
<dbReference type="GO" id="GO:0005874">
    <property type="term" value="C:microtubule"/>
    <property type="evidence" value="ECO:0007669"/>
    <property type="project" value="UniProtKB-KW"/>
</dbReference>
<name>A0A0A1TYZ4_ENTIV</name>
<feature type="region of interest" description="Disordered" evidence="8">
    <location>
        <begin position="1"/>
        <end position="63"/>
    </location>
</feature>
<dbReference type="PANTHER" id="PTHR47972">
    <property type="entry name" value="KINESIN-LIKE PROTEIN KLP-3"/>
    <property type="match status" value="1"/>
</dbReference>
<dbReference type="VEuPathDB" id="AmoebaDB:EIN_469650"/>
<dbReference type="Proteomes" id="UP000014680">
    <property type="component" value="Unassembled WGS sequence"/>
</dbReference>
<evidence type="ECO:0000256" key="5">
    <source>
        <dbReference type="ARBA" id="ARBA00023175"/>
    </source>
</evidence>
<dbReference type="GeneID" id="14882651"/>